<dbReference type="PANTHER" id="PTHR40590:SF1">
    <property type="entry name" value="CYTOPLASMIC PROTEIN"/>
    <property type="match status" value="1"/>
</dbReference>
<evidence type="ECO:0000313" key="2">
    <source>
        <dbReference type="Proteomes" id="UP001214043"/>
    </source>
</evidence>
<dbReference type="EMBL" id="CP118166">
    <property type="protein sequence ID" value="WDI30008.1"/>
    <property type="molecule type" value="Genomic_DNA"/>
</dbReference>
<proteinExistence type="predicted"/>
<dbReference type="InterPro" id="IPR002816">
    <property type="entry name" value="TraB/PrgY/GumN_fam"/>
</dbReference>
<evidence type="ECO:0000313" key="1">
    <source>
        <dbReference type="EMBL" id="WDI30008.1"/>
    </source>
</evidence>
<dbReference type="Pfam" id="PF01963">
    <property type="entry name" value="TraB_PrgY_gumN"/>
    <property type="match status" value="1"/>
</dbReference>
<dbReference type="CDD" id="cd14789">
    <property type="entry name" value="Tiki"/>
    <property type="match status" value="1"/>
</dbReference>
<organism evidence="1 2">
    <name type="scientific">Hyphococcus flavus</name>
    <dbReference type="NCBI Taxonomy" id="1866326"/>
    <lineage>
        <taxon>Bacteria</taxon>
        <taxon>Pseudomonadati</taxon>
        <taxon>Pseudomonadota</taxon>
        <taxon>Alphaproteobacteria</taxon>
        <taxon>Parvularculales</taxon>
        <taxon>Parvularculaceae</taxon>
        <taxon>Hyphococcus</taxon>
    </lineage>
</organism>
<gene>
    <name evidence="1" type="ORF">PUV54_08550</name>
</gene>
<keyword evidence="2" id="KW-1185">Reference proteome</keyword>
<dbReference type="InterPro" id="IPR047111">
    <property type="entry name" value="YbaP-like"/>
</dbReference>
<name>A0AAE9Z9S3_9PROT</name>
<accession>A0AAE9Z9S3</accession>
<protein>
    <submittedName>
        <fullName evidence="1">TraB/GumN family protein</fullName>
    </submittedName>
</protein>
<dbReference type="PANTHER" id="PTHR40590">
    <property type="entry name" value="CYTOPLASMIC PROTEIN-RELATED"/>
    <property type="match status" value="1"/>
</dbReference>
<dbReference type="AlphaFoldDB" id="A0AAE9Z9S3"/>
<dbReference type="Proteomes" id="UP001214043">
    <property type="component" value="Chromosome"/>
</dbReference>
<dbReference type="RefSeq" id="WP_274491793.1">
    <property type="nucleotide sequence ID" value="NZ_CP118166.1"/>
</dbReference>
<reference evidence="1" key="1">
    <citation type="submission" date="2023-02" db="EMBL/GenBank/DDBJ databases">
        <title>Genome sequence of Hyphococcus flavus.</title>
        <authorList>
            <person name="Rong J.-C."/>
            <person name="Zhao Q."/>
            <person name="Yi M."/>
            <person name="Wu J.-Y."/>
        </authorList>
    </citation>
    <scope>NUCLEOTIDE SEQUENCE</scope>
    <source>
        <strain evidence="1">MCCC 1K03223</strain>
    </source>
</reference>
<sequence length="341" mass="37543">MKSRHHFALLMVQVLDAKRNTVVMKATIMAKYTLLGLAASFLAIISPVMAQAPAATLDISTDTATPAMWRVADADSEYILLGTFHILPATLDWRTDALNAALEQAETVYFEVEADAPDTESVALNVVMTKGFYQAGETLSGLLGDADTQELQEITTELGLPFSAVNSMRPWNAFLTLSVQFIINQGFDPGSGVDSVLLKEARENGKEMRFFETLEEQLSFFTGLDPEVEKNLLRVTIREWDDQQAAFDELFAAWTNGDVDFVDEQMNDAMREQAPEVYERLIVERNKVWAEELDAALKNEAGTGLVAVGAGHLVGGEFSVPALLAAKGYEVTPYGEWTESQ</sequence>
<dbReference type="KEGG" id="hfl:PUV54_08550"/>